<comment type="caution">
    <text evidence="23">The sequence shown here is derived from an EMBL/GenBank/DDBJ whole genome shotgun (WGS) entry which is preliminary data.</text>
</comment>
<evidence type="ECO:0000313" key="24">
    <source>
        <dbReference type="Proteomes" id="UP000663844"/>
    </source>
</evidence>
<keyword evidence="12" id="KW-1278">Translocase</keyword>
<evidence type="ECO:0000313" key="22">
    <source>
        <dbReference type="EMBL" id="CAF0881973.1"/>
    </source>
</evidence>
<accession>A0A818R0A1</accession>
<evidence type="ECO:0000256" key="6">
    <source>
        <dbReference type="ARBA" id="ARBA00022553"/>
    </source>
</evidence>
<feature type="domain" description="Cation-transporting P-type ATPase N-terminal" evidence="21">
    <location>
        <begin position="23"/>
        <end position="97"/>
    </location>
</feature>
<dbReference type="InterPro" id="IPR023299">
    <property type="entry name" value="ATPase_P-typ_cyto_dom_N"/>
</dbReference>
<dbReference type="SFLD" id="SFLDG00002">
    <property type="entry name" value="C1.7:_P-type_atpase_like"/>
    <property type="match status" value="1"/>
</dbReference>
<dbReference type="NCBIfam" id="TIGR01494">
    <property type="entry name" value="ATPase_P-type"/>
    <property type="match status" value="2"/>
</dbReference>
<keyword evidence="20" id="KW-0479">Metal-binding</keyword>
<keyword evidence="15 20" id="KW-0406">Ion transport</keyword>
<dbReference type="InterPro" id="IPR023298">
    <property type="entry name" value="ATPase_P-typ_TM_dom_sf"/>
</dbReference>
<dbReference type="PROSITE" id="PS00154">
    <property type="entry name" value="ATPASE_E1_E2"/>
    <property type="match status" value="1"/>
</dbReference>
<evidence type="ECO:0000256" key="3">
    <source>
        <dbReference type="ARBA" id="ARBA00022448"/>
    </source>
</evidence>
<evidence type="ECO:0000256" key="17">
    <source>
        <dbReference type="ARBA" id="ARBA00023201"/>
    </source>
</evidence>
<dbReference type="GO" id="GO:0005886">
    <property type="term" value="C:plasma membrane"/>
    <property type="evidence" value="ECO:0007669"/>
    <property type="project" value="UniProtKB-SubCell"/>
</dbReference>
<keyword evidence="11 20" id="KW-0630">Potassium</keyword>
<dbReference type="SUPFAM" id="SSF56784">
    <property type="entry name" value="HAD-like"/>
    <property type="match status" value="1"/>
</dbReference>
<dbReference type="Pfam" id="PF00122">
    <property type="entry name" value="E1-E2_ATPase"/>
    <property type="match status" value="1"/>
</dbReference>
<dbReference type="SUPFAM" id="SSF81660">
    <property type="entry name" value="Metal cation-transporting ATPase, ATP-binding domain N"/>
    <property type="match status" value="1"/>
</dbReference>
<comment type="subunit">
    <text evidence="19">The sodium/potassium-transporting ATPase is composed of a catalytic alpha subunit, an auxiliary non-catalytic beta subunit and an additional regulatory subunit.</text>
</comment>
<dbReference type="InterPro" id="IPR005775">
    <property type="entry name" value="P-type_ATPase_IIC"/>
</dbReference>
<dbReference type="InterPro" id="IPR004014">
    <property type="entry name" value="ATPase_P-typ_cation-transptr_N"/>
</dbReference>
<dbReference type="GO" id="GO:0005391">
    <property type="term" value="F:P-type sodium:potassium-exchanging transporter activity"/>
    <property type="evidence" value="ECO:0007669"/>
    <property type="project" value="TreeGrafter"/>
</dbReference>
<evidence type="ECO:0000256" key="14">
    <source>
        <dbReference type="ARBA" id="ARBA00023053"/>
    </source>
</evidence>
<comment type="subcellular location">
    <subcellularLocation>
        <location evidence="1 20">Cell membrane</location>
        <topology evidence="1 20">Multi-pass membrane protein</topology>
    </subcellularLocation>
</comment>
<evidence type="ECO:0000256" key="10">
    <source>
        <dbReference type="ARBA" id="ARBA00022840"/>
    </source>
</evidence>
<evidence type="ECO:0000256" key="2">
    <source>
        <dbReference type="ARBA" id="ARBA00006934"/>
    </source>
</evidence>
<dbReference type="PANTHER" id="PTHR43294">
    <property type="entry name" value="SODIUM/POTASSIUM-TRANSPORTING ATPASE SUBUNIT ALPHA"/>
    <property type="match status" value="1"/>
</dbReference>
<dbReference type="GO" id="GO:1902600">
    <property type="term" value="P:proton transmembrane transport"/>
    <property type="evidence" value="ECO:0007669"/>
    <property type="project" value="TreeGrafter"/>
</dbReference>
<evidence type="ECO:0000256" key="7">
    <source>
        <dbReference type="ARBA" id="ARBA00022607"/>
    </source>
</evidence>
<dbReference type="InterPro" id="IPR018303">
    <property type="entry name" value="ATPase_P-typ_P_site"/>
</dbReference>
<keyword evidence="16 20" id="KW-0472">Membrane</keyword>
<keyword evidence="5 20" id="KW-0633">Potassium transport</keyword>
<comment type="similarity">
    <text evidence="2 20">Belongs to the cation transport ATPase (P-type) (TC 3.A.3) family. Type IIC subfamily.</text>
</comment>
<evidence type="ECO:0000259" key="21">
    <source>
        <dbReference type="SMART" id="SM00831"/>
    </source>
</evidence>
<dbReference type="SUPFAM" id="SSF81665">
    <property type="entry name" value="Calcium ATPase, transmembrane domain M"/>
    <property type="match status" value="1"/>
</dbReference>
<dbReference type="PANTHER" id="PTHR43294:SF13">
    <property type="entry name" value="SODIUM_POTASSIUM-TRANSPORTING ATPASE SUBUNIT ALPHA"/>
    <property type="match status" value="1"/>
</dbReference>
<dbReference type="PRINTS" id="PR00119">
    <property type="entry name" value="CATATPASE"/>
</dbReference>
<feature type="transmembrane region" description="Helical" evidence="20">
    <location>
        <begin position="972"/>
        <end position="988"/>
    </location>
</feature>
<evidence type="ECO:0000256" key="11">
    <source>
        <dbReference type="ARBA" id="ARBA00022958"/>
    </source>
</evidence>
<dbReference type="InterPro" id="IPR044492">
    <property type="entry name" value="P_typ_ATPase_HD_dom"/>
</dbReference>
<evidence type="ECO:0000256" key="19">
    <source>
        <dbReference type="ARBA" id="ARBA00038795"/>
    </source>
</evidence>
<evidence type="ECO:0000313" key="23">
    <source>
        <dbReference type="EMBL" id="CAF3649748.1"/>
    </source>
</evidence>
<evidence type="ECO:0000256" key="1">
    <source>
        <dbReference type="ARBA" id="ARBA00004651"/>
    </source>
</evidence>
<dbReference type="GO" id="GO:1990573">
    <property type="term" value="P:potassium ion import across plasma membrane"/>
    <property type="evidence" value="ECO:0007669"/>
    <property type="project" value="TreeGrafter"/>
</dbReference>
<evidence type="ECO:0000256" key="20">
    <source>
        <dbReference type="RuleBase" id="RU362084"/>
    </source>
</evidence>
<keyword evidence="17" id="KW-0739">Sodium transport</keyword>
<evidence type="ECO:0000256" key="13">
    <source>
        <dbReference type="ARBA" id="ARBA00022989"/>
    </source>
</evidence>
<dbReference type="SFLD" id="SFLDS00003">
    <property type="entry name" value="Haloacid_Dehalogenase"/>
    <property type="match status" value="1"/>
</dbReference>
<comment type="function">
    <text evidence="18">This is the catalytic component of the active enzyme, which catalyzes the hydrolysis of ATP coupled with the exchange of sodium and potassium ions across the plasma membrane. This action creates the electrochemical gradient of sodium and potassium ions, providing the energy for active transport of various nutrients.</text>
</comment>
<dbReference type="Pfam" id="PF00690">
    <property type="entry name" value="Cation_ATPase_N"/>
    <property type="match status" value="1"/>
</dbReference>
<keyword evidence="14" id="KW-0915">Sodium</keyword>
<dbReference type="Gene3D" id="1.20.1110.10">
    <property type="entry name" value="Calcium-transporting ATPase, transmembrane domain"/>
    <property type="match status" value="1"/>
</dbReference>
<feature type="transmembrane region" description="Helical" evidence="20">
    <location>
        <begin position="304"/>
        <end position="327"/>
    </location>
</feature>
<dbReference type="GO" id="GO:0030007">
    <property type="term" value="P:intracellular potassium ion homeostasis"/>
    <property type="evidence" value="ECO:0007669"/>
    <property type="project" value="TreeGrafter"/>
</dbReference>
<dbReference type="GO" id="GO:0036376">
    <property type="term" value="P:sodium ion export across plasma membrane"/>
    <property type="evidence" value="ECO:0007669"/>
    <property type="project" value="TreeGrafter"/>
</dbReference>
<keyword evidence="9 20" id="KW-0547">Nucleotide-binding</keyword>
<dbReference type="InterPro" id="IPR036412">
    <property type="entry name" value="HAD-like_sf"/>
</dbReference>
<dbReference type="FunFam" id="3.40.1110.10:FF:000001">
    <property type="entry name" value="Sodium/potassium-transporting ATPase subunit alpha"/>
    <property type="match status" value="1"/>
</dbReference>
<dbReference type="InterPro" id="IPR008250">
    <property type="entry name" value="ATPase_P-typ_transduc_dom_A_sf"/>
</dbReference>
<feature type="transmembrane region" description="Helical" evidence="20">
    <location>
        <begin position="940"/>
        <end position="960"/>
    </location>
</feature>
<dbReference type="Gene3D" id="3.40.1110.10">
    <property type="entry name" value="Calcium-transporting ATPase, cytoplasmic domain N"/>
    <property type="match status" value="1"/>
</dbReference>
<sequence>MFRDKKPTARNNLEALKNEIEIDEHKIPISEVYRRYGTSPAMGLSEERAKVILERDGPNDLTPVRTTPEIVRLAKNMFGGFAMLLWVGAFLCFVAHFLELYTLEDPQYDNMYLGIALASVIIITGFFSYHQQAKSSKIMESFKYLVPQAACVVRHGKSRNILPEHLVIGGLDIIEIRRGDRIPADIRIIRANGLKVDNSSLTGESEPQSRGIEYTNEDPLETRNLAFFGTFAVEGSCIGIVIRTGDKTFIGRIANLTAGVESGKTPIATEINHFIRIITIIAVVVGVIFCICSLSLGYTYVEAVVFLISIIVAQVPEGLLATVTVCLTLTAQRMARKNCFVKNLEAIETLGSTTVICSDKTGTLTQNQMTVAHMWLDNHIIDADIDAFQSKSNYTRFSHCWTALTRCAMLCNTAIFKGDPINISKPVVQRQCEGDASETAILKCMEAAVGSVQHYRLTNPKICEVQFSSSNRYQFSIHSTSDNDDRYLLVMKGAPEKILKNCSTIFVDGVEIGFNEYWKREYQKAFKELSNLGERVLAFADYRLPKEQYPREYSFDCDTINFHVNPYFENFNFPTTGLRFLGLISLIDPPRVNVAQAVSKCRTAGIRIIMVTGDHPLTAAAIARATGIITDNSPTEKLMDNINDKNARSCVLHGNALKSLSKQQLDDVIKYHEEIVFARTSPQQKLIIVESCQRLGEIVAVTGDGVNDSPALKKADIGIAMGITGSDVSKQASDMILLDDNFASIITGIEEGRIIFDNLKKSICYTLSSKIPELAPFLFYMIFEIPLPLGTIAILCIDLGTDMLPAISLAYERAESDIMLRPPRDAKKEHLATDRLMWMSYGQLGMIQAGGGFFVYTIVMAENGFLPSRLLGLRKSWDSRAVNDLEDSYGQEWSYEQRKALEDTCHTAFFVTVVIVQWTVLLCCKSRRNSLFQQGMSNQVLNMSIIFETVLAIIISYTPYINRGLMMYPLKLHWWFLPLPFTLLVFVYDEWRKFMARKFPGSFIDRETSY</sequence>
<dbReference type="Proteomes" id="UP000663845">
    <property type="component" value="Unassembled WGS sequence"/>
</dbReference>
<dbReference type="GO" id="GO:0005524">
    <property type="term" value="F:ATP binding"/>
    <property type="evidence" value="ECO:0007669"/>
    <property type="project" value="UniProtKB-KW"/>
</dbReference>
<dbReference type="EMBL" id="CAJNOG010000067">
    <property type="protein sequence ID" value="CAF0881973.1"/>
    <property type="molecule type" value="Genomic_DNA"/>
</dbReference>
<comment type="caution">
    <text evidence="20">Lacks conserved residue(s) required for the propagation of feature annotation.</text>
</comment>
<dbReference type="InterPro" id="IPR059000">
    <property type="entry name" value="ATPase_P-type_domA"/>
</dbReference>
<feature type="transmembrane region" description="Helical" evidence="20">
    <location>
        <begin position="78"/>
        <end position="98"/>
    </location>
</feature>
<keyword evidence="7" id="KW-0740">Sodium/potassium transport</keyword>
<gene>
    <name evidence="22" type="ORF">JYZ213_LOCUS9540</name>
    <name evidence="23" type="ORF">OXD698_LOCUS8951</name>
</gene>
<evidence type="ECO:0000256" key="9">
    <source>
        <dbReference type="ARBA" id="ARBA00022741"/>
    </source>
</evidence>
<evidence type="ECO:0000256" key="8">
    <source>
        <dbReference type="ARBA" id="ARBA00022692"/>
    </source>
</evidence>
<evidence type="ECO:0000256" key="12">
    <source>
        <dbReference type="ARBA" id="ARBA00022967"/>
    </source>
</evidence>
<dbReference type="Gene3D" id="3.40.50.1000">
    <property type="entry name" value="HAD superfamily/HAD-like"/>
    <property type="match status" value="1"/>
</dbReference>
<dbReference type="AlphaFoldDB" id="A0A818R0A1"/>
<keyword evidence="4" id="KW-1003">Cell membrane</keyword>
<reference evidence="23" key="1">
    <citation type="submission" date="2021-02" db="EMBL/GenBank/DDBJ databases">
        <authorList>
            <person name="Nowell W R."/>
        </authorList>
    </citation>
    <scope>NUCLEOTIDE SEQUENCE</scope>
</reference>
<evidence type="ECO:0000256" key="18">
    <source>
        <dbReference type="ARBA" id="ARBA00037422"/>
    </source>
</evidence>
<dbReference type="Pfam" id="PF13246">
    <property type="entry name" value="Cation_ATPase"/>
    <property type="match status" value="1"/>
</dbReference>
<evidence type="ECO:0000256" key="15">
    <source>
        <dbReference type="ARBA" id="ARBA00023065"/>
    </source>
</evidence>
<dbReference type="InterPro" id="IPR050510">
    <property type="entry name" value="Cation_transp_ATPase_P-type"/>
</dbReference>
<dbReference type="Pfam" id="PF00689">
    <property type="entry name" value="Cation_ATPase_C"/>
    <property type="match status" value="1"/>
</dbReference>
<dbReference type="EMBL" id="CAJOAZ010000443">
    <property type="protein sequence ID" value="CAF3649748.1"/>
    <property type="molecule type" value="Genomic_DNA"/>
</dbReference>
<dbReference type="GO" id="GO:0016887">
    <property type="term" value="F:ATP hydrolysis activity"/>
    <property type="evidence" value="ECO:0007669"/>
    <property type="project" value="InterPro"/>
</dbReference>
<dbReference type="FunFam" id="3.40.50.1000:FF:000001">
    <property type="entry name" value="Phospholipid-transporting ATPase IC"/>
    <property type="match status" value="1"/>
</dbReference>
<dbReference type="GO" id="GO:0046872">
    <property type="term" value="F:metal ion binding"/>
    <property type="evidence" value="ECO:0007669"/>
    <property type="project" value="UniProtKB-KW"/>
</dbReference>
<keyword evidence="8 20" id="KW-0812">Transmembrane</keyword>
<protein>
    <recommendedName>
        <fullName evidence="20">Sodium/potassium-transporting ATPase subunit alpha</fullName>
    </recommendedName>
</protein>
<dbReference type="FunFam" id="2.70.150.10:FF:000003">
    <property type="entry name" value="Sodium/potassium-transporting ATPase subunit alpha"/>
    <property type="match status" value="1"/>
</dbReference>
<dbReference type="PRINTS" id="PR00121">
    <property type="entry name" value="NAKATPASE"/>
</dbReference>
<dbReference type="Gene3D" id="2.70.150.10">
    <property type="entry name" value="Calcium-transporting ATPase, cytoplasmic transduction domain A"/>
    <property type="match status" value="1"/>
</dbReference>
<organism evidence="23 24">
    <name type="scientific">Adineta steineri</name>
    <dbReference type="NCBI Taxonomy" id="433720"/>
    <lineage>
        <taxon>Eukaryota</taxon>
        <taxon>Metazoa</taxon>
        <taxon>Spiralia</taxon>
        <taxon>Gnathifera</taxon>
        <taxon>Rotifera</taxon>
        <taxon>Eurotatoria</taxon>
        <taxon>Bdelloidea</taxon>
        <taxon>Adinetida</taxon>
        <taxon>Adinetidae</taxon>
        <taxon>Adineta</taxon>
    </lineage>
</organism>
<evidence type="ECO:0000256" key="5">
    <source>
        <dbReference type="ARBA" id="ARBA00022538"/>
    </source>
</evidence>
<dbReference type="NCBIfam" id="TIGR01106">
    <property type="entry name" value="ATPase-IIC_X-K"/>
    <property type="match status" value="1"/>
</dbReference>
<dbReference type="FunFam" id="3.40.50.1000:FF:000083">
    <property type="entry name" value="Sodium/potassium-transporting ATPase subunit alpha"/>
    <property type="match status" value="1"/>
</dbReference>
<dbReference type="InterPro" id="IPR001757">
    <property type="entry name" value="P_typ_ATPase"/>
</dbReference>
<keyword evidence="13 20" id="KW-1133">Transmembrane helix</keyword>
<keyword evidence="3 20" id="KW-0813">Transport</keyword>
<keyword evidence="10 20" id="KW-0067">ATP-binding</keyword>
<dbReference type="InterPro" id="IPR023214">
    <property type="entry name" value="HAD_sf"/>
</dbReference>
<dbReference type="InterPro" id="IPR006068">
    <property type="entry name" value="ATPase_P-typ_cation-transptr_C"/>
</dbReference>
<dbReference type="SUPFAM" id="SSF81653">
    <property type="entry name" value="Calcium ATPase, transduction domain A"/>
    <property type="match status" value="1"/>
</dbReference>
<keyword evidence="6" id="KW-0597">Phosphoprotein</keyword>
<proteinExistence type="inferred from homology"/>
<dbReference type="Proteomes" id="UP000663844">
    <property type="component" value="Unassembled WGS sequence"/>
</dbReference>
<dbReference type="SFLD" id="SFLDF00027">
    <property type="entry name" value="p-type_atpase"/>
    <property type="match status" value="1"/>
</dbReference>
<dbReference type="SMART" id="SM00831">
    <property type="entry name" value="Cation_ATPase_N"/>
    <property type="match status" value="1"/>
</dbReference>
<dbReference type="FunFam" id="1.20.1110.10:FF:000095">
    <property type="entry name" value="Sodium/potassium-transporting ATPase subunit alpha-1"/>
    <property type="match status" value="2"/>
</dbReference>
<feature type="transmembrane region" description="Helical" evidence="20">
    <location>
        <begin position="274"/>
        <end position="298"/>
    </location>
</feature>
<feature type="transmembrane region" description="Helical" evidence="20">
    <location>
        <begin position="836"/>
        <end position="859"/>
    </location>
</feature>
<name>A0A818R0A1_9BILA</name>
<feature type="transmembrane region" description="Helical" evidence="20">
    <location>
        <begin position="110"/>
        <end position="129"/>
    </location>
</feature>
<dbReference type="GO" id="GO:0006883">
    <property type="term" value="P:intracellular sodium ion homeostasis"/>
    <property type="evidence" value="ECO:0007669"/>
    <property type="project" value="TreeGrafter"/>
</dbReference>
<evidence type="ECO:0000256" key="4">
    <source>
        <dbReference type="ARBA" id="ARBA00022475"/>
    </source>
</evidence>
<evidence type="ECO:0000256" key="16">
    <source>
        <dbReference type="ARBA" id="ARBA00023136"/>
    </source>
</evidence>